<accession>A0A8T0ZIH2</accession>
<sequence length="295" mass="33223">MSMENEEQLVLIQSSRPTSTQSTPRREVQALPRSVQSSPGRPLNHDTFTLMRPTELALSPAAERFLGKRENLALRESHETRVPDDGAPRCLELTADARILGPELPTLREKLSKEQVLPQVSQNANDALCRKGVVPVVDEEARAYEAEQLRHWSSLHGEVALTADVAYEEREEEYDMEVWVMAAFDTSRYLGLPLATNDKAIAVPLKLLSPLPCIALLQTMLMEAGFEFLNVVLIWSDEVAGVPEELVYGGVEEGQHRIFEECVEWNKLMRGVNYHIRQQLDPLLEAMVVSDLNPR</sequence>
<proteinExistence type="predicted"/>
<dbReference type="VEuPathDB" id="FungiDB:PC110_g6890"/>
<dbReference type="AlphaFoldDB" id="A0A8T0ZIH2"/>
<feature type="compositionally biased region" description="Low complexity" evidence="1">
    <location>
        <begin position="13"/>
        <end position="23"/>
    </location>
</feature>
<evidence type="ECO:0000256" key="1">
    <source>
        <dbReference type="SAM" id="MobiDB-lite"/>
    </source>
</evidence>
<feature type="region of interest" description="Disordered" evidence="1">
    <location>
        <begin position="1"/>
        <end position="43"/>
    </location>
</feature>
<dbReference type="Proteomes" id="UP000735874">
    <property type="component" value="Unassembled WGS sequence"/>
</dbReference>
<protein>
    <submittedName>
        <fullName evidence="2">Uncharacterized protein</fullName>
    </submittedName>
</protein>
<dbReference type="EMBL" id="RCMG01000120">
    <property type="protein sequence ID" value="KAG2862736.1"/>
    <property type="molecule type" value="Genomic_DNA"/>
</dbReference>
<name>A0A8T0ZIH2_9STRA</name>
<reference evidence="2" key="1">
    <citation type="submission" date="2018-10" db="EMBL/GenBank/DDBJ databases">
        <title>Effector identification in a new, highly contiguous assembly of the strawberry crown rot pathogen Phytophthora cactorum.</title>
        <authorList>
            <person name="Armitage A.D."/>
            <person name="Nellist C.F."/>
            <person name="Bates H."/>
            <person name="Vickerstaff R.J."/>
            <person name="Harrison R.J."/>
        </authorList>
    </citation>
    <scope>NUCLEOTIDE SEQUENCE</scope>
    <source>
        <strain evidence="2">15-7</strain>
    </source>
</reference>
<organism evidence="2 3">
    <name type="scientific">Phytophthora cactorum</name>
    <dbReference type="NCBI Taxonomy" id="29920"/>
    <lineage>
        <taxon>Eukaryota</taxon>
        <taxon>Sar</taxon>
        <taxon>Stramenopiles</taxon>
        <taxon>Oomycota</taxon>
        <taxon>Peronosporomycetes</taxon>
        <taxon>Peronosporales</taxon>
        <taxon>Peronosporaceae</taxon>
        <taxon>Phytophthora</taxon>
    </lineage>
</organism>
<evidence type="ECO:0000313" key="2">
    <source>
        <dbReference type="EMBL" id="KAG2862736.1"/>
    </source>
</evidence>
<comment type="caution">
    <text evidence="2">The sequence shown here is derived from an EMBL/GenBank/DDBJ whole genome shotgun (WGS) entry which is preliminary data.</text>
</comment>
<gene>
    <name evidence="2" type="ORF">PC113_g6050</name>
</gene>
<evidence type="ECO:0000313" key="3">
    <source>
        <dbReference type="Proteomes" id="UP000735874"/>
    </source>
</evidence>